<dbReference type="GO" id="GO:0043565">
    <property type="term" value="F:sequence-specific DNA binding"/>
    <property type="evidence" value="ECO:0007669"/>
    <property type="project" value="InterPro"/>
</dbReference>
<dbReference type="InterPro" id="IPR009057">
    <property type="entry name" value="Homeodomain-like_sf"/>
</dbReference>
<dbReference type="GO" id="GO:0005737">
    <property type="term" value="C:cytoplasm"/>
    <property type="evidence" value="ECO:0007669"/>
    <property type="project" value="UniProtKB-SubCell"/>
</dbReference>
<keyword evidence="7 16" id="KW-0067">ATP-binding</keyword>
<dbReference type="Pfam" id="PF00072">
    <property type="entry name" value="Response_reg"/>
    <property type="match status" value="1"/>
</dbReference>
<evidence type="ECO:0000256" key="14">
    <source>
        <dbReference type="ARBA" id="ARBA00043886"/>
    </source>
</evidence>
<reference evidence="19" key="1">
    <citation type="journal article" date="2014" name="Int. J. Syst. Evol. Microbiol.">
        <title>Complete genome sequence of Corynebacterium casei LMG S-19264T (=DSM 44701T), isolated from a smear-ripened cheese.</title>
        <authorList>
            <consortium name="US DOE Joint Genome Institute (JGI-PGF)"/>
            <person name="Walter F."/>
            <person name="Albersmeier A."/>
            <person name="Kalinowski J."/>
            <person name="Ruckert C."/>
        </authorList>
    </citation>
    <scope>NUCLEOTIDE SEQUENCE</scope>
    <source>
        <strain evidence="19">KCTC 42590</strain>
    </source>
</reference>
<evidence type="ECO:0000259" key="17">
    <source>
        <dbReference type="PROSITE" id="PS50045"/>
    </source>
</evidence>
<dbReference type="PANTHER" id="PTHR32071">
    <property type="entry name" value="TRANSCRIPTIONAL REGULATORY PROTEIN"/>
    <property type="match status" value="1"/>
</dbReference>
<evidence type="ECO:0000256" key="3">
    <source>
        <dbReference type="ARBA" id="ARBA00022490"/>
    </source>
</evidence>
<evidence type="ECO:0000256" key="16">
    <source>
        <dbReference type="RuleBase" id="RU365013"/>
    </source>
</evidence>
<dbReference type="Pfam" id="PF02954">
    <property type="entry name" value="HTH_8"/>
    <property type="match status" value="1"/>
</dbReference>
<dbReference type="InterPro" id="IPR002078">
    <property type="entry name" value="Sigma_54_int"/>
</dbReference>
<sequence>MSKLKPTIVVADDDDAIRFVVSEALKQEGWTVIEAEDVYELKRLVLEGRGDMVITDVIMPDGNGLDVLPEILTARPDMPVIVMSAQNTMKTAMTSSSRGAYDYLPKPFDIDALVTSVKKGLKTAFSSDQGGGSSLEDTGRLIGRSAAMQEIYRAMARVVQTELTVMITGESGTGKELVARAIHEHSQRRDHPFVAVNMAAIPKELIESELFGHERGAFTGAETRKLGRFGQAKGGTIFLDEIGDMPLEAQTRLLRVLQEGEYQTVGGHALIKTDVRIVAATNKDLRTLVRRGDFREDLFFRLNVVPLNIPPLRDRKDDIPLLADHFLLKATDSGLPKKTLTEGAKKTLMAFDWPGNVRELENMLLRVCALYAEEEITGDVIKQELDRSTSNLSGGPTSIMTPVSGANLSQTIRAHLDQYFDHHEDGLPPSGLYQRILREMERPLIQKVLEVTSGNQVKASDLLGLNRNTLRKKIRELGITDRNK</sequence>
<dbReference type="EMBL" id="BNCI01000002">
    <property type="protein sequence ID" value="GHF28230.1"/>
    <property type="molecule type" value="Genomic_DNA"/>
</dbReference>
<evidence type="ECO:0000313" key="20">
    <source>
        <dbReference type="Proteomes" id="UP000630923"/>
    </source>
</evidence>
<evidence type="ECO:0000313" key="19">
    <source>
        <dbReference type="EMBL" id="GHF28230.1"/>
    </source>
</evidence>
<evidence type="ECO:0000256" key="11">
    <source>
        <dbReference type="ARBA" id="ARBA00023159"/>
    </source>
</evidence>
<keyword evidence="10 16" id="KW-0238">DNA-binding</keyword>
<evidence type="ECO:0000256" key="13">
    <source>
        <dbReference type="ARBA" id="ARBA00023231"/>
    </source>
</evidence>
<organism evidence="19 20">
    <name type="scientific">Kordiimonas sediminis</name>
    <dbReference type="NCBI Taxonomy" id="1735581"/>
    <lineage>
        <taxon>Bacteria</taxon>
        <taxon>Pseudomonadati</taxon>
        <taxon>Pseudomonadota</taxon>
        <taxon>Alphaproteobacteria</taxon>
        <taxon>Kordiimonadales</taxon>
        <taxon>Kordiimonadaceae</taxon>
        <taxon>Kordiimonas</taxon>
    </lineage>
</organism>
<dbReference type="SUPFAM" id="SSF52540">
    <property type="entry name" value="P-loop containing nucleoside triphosphate hydrolases"/>
    <property type="match status" value="1"/>
</dbReference>
<dbReference type="NCBIfam" id="TIGR01818">
    <property type="entry name" value="ntrC"/>
    <property type="match status" value="1"/>
</dbReference>
<keyword evidence="6 16" id="KW-0547">Nucleotide-binding</keyword>
<dbReference type="PROSITE" id="PS50045">
    <property type="entry name" value="SIGMA54_INTERACT_4"/>
    <property type="match status" value="1"/>
</dbReference>
<keyword evidence="8 16" id="KW-0902">Two-component regulatory system</keyword>
<keyword evidence="3 16" id="KW-0963">Cytoplasm</keyword>
<protein>
    <recommendedName>
        <fullName evidence="2 16">DNA-binding transcriptional regulator NtrC</fullName>
    </recommendedName>
    <alternativeName>
        <fullName evidence="16">Nitrogen regulation protein NR(I)</fullName>
    </alternativeName>
</protein>
<dbReference type="RefSeq" id="WP_191253318.1">
    <property type="nucleotide sequence ID" value="NZ_BNCI01000002.1"/>
</dbReference>
<keyword evidence="20" id="KW-1185">Reference proteome</keyword>
<dbReference type="PRINTS" id="PR01590">
    <property type="entry name" value="HTHFIS"/>
</dbReference>
<reference evidence="19" key="2">
    <citation type="submission" date="2020-09" db="EMBL/GenBank/DDBJ databases">
        <authorList>
            <person name="Sun Q."/>
            <person name="Kim S."/>
        </authorList>
    </citation>
    <scope>NUCLEOTIDE SEQUENCE</scope>
    <source>
        <strain evidence="19">KCTC 42590</strain>
    </source>
</reference>
<dbReference type="SMART" id="SM00382">
    <property type="entry name" value="AAA"/>
    <property type="match status" value="1"/>
</dbReference>
<keyword evidence="12 16" id="KW-0804">Transcription</keyword>
<dbReference type="Gene3D" id="3.40.50.300">
    <property type="entry name" value="P-loop containing nucleotide triphosphate hydrolases"/>
    <property type="match status" value="1"/>
</dbReference>
<dbReference type="Pfam" id="PF25601">
    <property type="entry name" value="AAA_lid_14"/>
    <property type="match status" value="1"/>
</dbReference>
<evidence type="ECO:0000256" key="6">
    <source>
        <dbReference type="ARBA" id="ARBA00022741"/>
    </source>
</evidence>
<evidence type="ECO:0000256" key="8">
    <source>
        <dbReference type="ARBA" id="ARBA00023012"/>
    </source>
</evidence>
<evidence type="ECO:0000256" key="12">
    <source>
        <dbReference type="ARBA" id="ARBA00023163"/>
    </source>
</evidence>
<dbReference type="Gene3D" id="1.10.8.60">
    <property type="match status" value="1"/>
</dbReference>
<dbReference type="GO" id="GO:0006355">
    <property type="term" value="P:regulation of DNA-templated transcription"/>
    <property type="evidence" value="ECO:0007669"/>
    <property type="project" value="InterPro"/>
</dbReference>
<dbReference type="InterPro" id="IPR003593">
    <property type="entry name" value="AAA+_ATPase"/>
</dbReference>
<evidence type="ECO:0000259" key="18">
    <source>
        <dbReference type="PROSITE" id="PS50110"/>
    </source>
</evidence>
<proteinExistence type="predicted"/>
<dbReference type="PROSITE" id="PS00675">
    <property type="entry name" value="SIGMA54_INTERACT_1"/>
    <property type="match status" value="1"/>
</dbReference>
<dbReference type="PROSITE" id="PS50110">
    <property type="entry name" value="RESPONSE_REGULATORY"/>
    <property type="match status" value="1"/>
</dbReference>
<keyword evidence="4 16" id="KW-0678">Repressor</keyword>
<evidence type="ECO:0000256" key="1">
    <source>
        <dbReference type="ARBA" id="ARBA00004496"/>
    </source>
</evidence>
<keyword evidence="11 16" id="KW-0010">Activator</keyword>
<dbReference type="PANTHER" id="PTHR32071:SF95">
    <property type="entry name" value="DNA-BINDING TRANSCRIPTIONAL REGULATOR NTRC"/>
    <property type="match status" value="1"/>
</dbReference>
<evidence type="ECO:0000256" key="2">
    <source>
        <dbReference type="ARBA" id="ARBA00019059"/>
    </source>
</evidence>
<evidence type="ECO:0000256" key="10">
    <source>
        <dbReference type="ARBA" id="ARBA00023125"/>
    </source>
</evidence>
<dbReference type="GO" id="GO:0000156">
    <property type="term" value="F:phosphorelay response regulator activity"/>
    <property type="evidence" value="ECO:0007669"/>
    <property type="project" value="UniProtKB-UniRule"/>
</dbReference>
<accession>A0A919E9U5</accession>
<dbReference type="InterPro" id="IPR002197">
    <property type="entry name" value="HTH_Fis"/>
</dbReference>
<dbReference type="InterPro" id="IPR010114">
    <property type="entry name" value="Transcript_reg_NtrC"/>
</dbReference>
<feature type="domain" description="Response regulatory" evidence="18">
    <location>
        <begin position="7"/>
        <end position="121"/>
    </location>
</feature>
<dbReference type="GO" id="GO:0005524">
    <property type="term" value="F:ATP binding"/>
    <property type="evidence" value="ECO:0007669"/>
    <property type="project" value="UniProtKB-KW"/>
</dbReference>
<dbReference type="Gene3D" id="3.40.50.2300">
    <property type="match status" value="1"/>
</dbReference>
<evidence type="ECO:0000256" key="5">
    <source>
        <dbReference type="ARBA" id="ARBA00022553"/>
    </source>
</evidence>
<dbReference type="PROSITE" id="PS00688">
    <property type="entry name" value="SIGMA54_INTERACT_3"/>
    <property type="match status" value="1"/>
</dbReference>
<feature type="modified residue" description="4-aspartylphosphate" evidence="15">
    <location>
        <position position="56"/>
    </location>
</feature>
<dbReference type="GO" id="GO:0006808">
    <property type="term" value="P:regulation of nitrogen utilization"/>
    <property type="evidence" value="ECO:0007669"/>
    <property type="project" value="UniProtKB-UniRule"/>
</dbReference>
<comment type="subcellular location">
    <subcellularLocation>
        <location evidence="1 16">Cytoplasm</location>
    </subcellularLocation>
</comment>
<dbReference type="SUPFAM" id="SSF46689">
    <property type="entry name" value="Homeodomain-like"/>
    <property type="match status" value="1"/>
</dbReference>
<dbReference type="Gene3D" id="1.10.10.60">
    <property type="entry name" value="Homeodomain-like"/>
    <property type="match status" value="1"/>
</dbReference>
<dbReference type="CDD" id="cd00009">
    <property type="entry name" value="AAA"/>
    <property type="match status" value="1"/>
</dbReference>
<gene>
    <name evidence="16 19" type="primary">ntrC</name>
    <name evidence="19" type="ORF">GCM10017044_24280</name>
</gene>
<feature type="domain" description="Sigma-54 factor interaction" evidence="17">
    <location>
        <begin position="141"/>
        <end position="369"/>
    </location>
</feature>
<name>A0A919E9U5_9PROT</name>
<comment type="caution">
    <text evidence="19">The sequence shown here is derived from an EMBL/GenBank/DDBJ whole genome shotgun (WGS) entry which is preliminary data.</text>
</comment>
<dbReference type="InterPro" id="IPR025662">
    <property type="entry name" value="Sigma_54_int_dom_ATP-bd_1"/>
</dbReference>
<keyword evidence="9 16" id="KW-0805">Transcription regulation</keyword>
<keyword evidence="13 16" id="KW-0535">Nitrogen fixation</keyword>
<evidence type="ECO:0000256" key="7">
    <source>
        <dbReference type="ARBA" id="ARBA00022840"/>
    </source>
</evidence>
<keyword evidence="5 15" id="KW-0597">Phosphoprotein</keyword>
<dbReference type="InterPro" id="IPR025944">
    <property type="entry name" value="Sigma_54_int_dom_CS"/>
</dbReference>
<dbReference type="SMART" id="SM00448">
    <property type="entry name" value="REC"/>
    <property type="match status" value="1"/>
</dbReference>
<dbReference type="Pfam" id="PF00158">
    <property type="entry name" value="Sigma54_activat"/>
    <property type="match status" value="1"/>
</dbReference>
<dbReference type="SUPFAM" id="SSF52172">
    <property type="entry name" value="CheY-like"/>
    <property type="match status" value="1"/>
</dbReference>
<dbReference type="Proteomes" id="UP000630923">
    <property type="component" value="Unassembled WGS sequence"/>
</dbReference>
<dbReference type="InterPro" id="IPR027417">
    <property type="entry name" value="P-loop_NTPase"/>
</dbReference>
<comment type="function">
    <text evidence="14 16">Member of the two-component regulatory system NtrB/NtrC, which controls expression of the nitrogen-regulated (ntr) genes in response to nitrogen limitation. Phosphorylated NtrC binds directly to DNA and stimulates the formation of open promoter-sigma54-RNA polymerase complexes.</text>
</comment>
<dbReference type="InterPro" id="IPR011006">
    <property type="entry name" value="CheY-like_superfamily"/>
</dbReference>
<dbReference type="FunFam" id="3.40.50.300:FF:000006">
    <property type="entry name" value="DNA-binding transcriptional regulator NtrC"/>
    <property type="match status" value="1"/>
</dbReference>
<dbReference type="AlphaFoldDB" id="A0A919E9U5"/>
<dbReference type="InterPro" id="IPR001789">
    <property type="entry name" value="Sig_transdc_resp-reg_receiver"/>
</dbReference>
<evidence type="ECO:0000256" key="9">
    <source>
        <dbReference type="ARBA" id="ARBA00023015"/>
    </source>
</evidence>
<dbReference type="InterPro" id="IPR058031">
    <property type="entry name" value="AAA_lid_NorR"/>
</dbReference>
<evidence type="ECO:0000256" key="4">
    <source>
        <dbReference type="ARBA" id="ARBA00022491"/>
    </source>
</evidence>
<evidence type="ECO:0000256" key="15">
    <source>
        <dbReference type="PROSITE-ProRule" id="PRU00169"/>
    </source>
</evidence>